<feature type="compositionally biased region" description="Basic and acidic residues" evidence="1">
    <location>
        <begin position="34"/>
        <end position="44"/>
    </location>
</feature>
<comment type="caution">
    <text evidence="2">The sequence shown here is derived from an EMBL/GenBank/DDBJ whole genome shotgun (WGS) entry which is preliminary data.</text>
</comment>
<feature type="compositionally biased region" description="Basic residues" evidence="1">
    <location>
        <begin position="124"/>
        <end position="134"/>
    </location>
</feature>
<feature type="compositionally biased region" description="Basic and acidic residues" evidence="1">
    <location>
        <begin position="306"/>
        <end position="315"/>
    </location>
</feature>
<feature type="compositionally biased region" description="Basic and acidic residues" evidence="1">
    <location>
        <begin position="147"/>
        <end position="156"/>
    </location>
</feature>
<gene>
    <name evidence="2" type="ORF">GCM10023320_04780</name>
</gene>
<proteinExistence type="predicted"/>
<dbReference type="EMBL" id="BAABJO010000002">
    <property type="protein sequence ID" value="GAA5111643.1"/>
    <property type="molecule type" value="Genomic_DNA"/>
</dbReference>
<feature type="compositionally biased region" description="Basic and acidic residues" evidence="1">
    <location>
        <begin position="258"/>
        <end position="300"/>
    </location>
</feature>
<evidence type="ECO:0000313" key="3">
    <source>
        <dbReference type="Proteomes" id="UP001500804"/>
    </source>
</evidence>
<reference evidence="3" key="1">
    <citation type="journal article" date="2019" name="Int. J. Syst. Evol. Microbiol.">
        <title>The Global Catalogue of Microorganisms (GCM) 10K type strain sequencing project: providing services to taxonomists for standard genome sequencing and annotation.</title>
        <authorList>
            <consortium name="The Broad Institute Genomics Platform"/>
            <consortium name="The Broad Institute Genome Sequencing Center for Infectious Disease"/>
            <person name="Wu L."/>
            <person name="Ma J."/>
        </authorList>
    </citation>
    <scope>NUCLEOTIDE SEQUENCE [LARGE SCALE GENOMIC DNA]</scope>
    <source>
        <strain evidence="3">JCM 18302</strain>
    </source>
</reference>
<protein>
    <submittedName>
        <fullName evidence="2">Uncharacterized protein</fullName>
    </submittedName>
</protein>
<evidence type="ECO:0000256" key="1">
    <source>
        <dbReference type="SAM" id="MobiDB-lite"/>
    </source>
</evidence>
<accession>A0ABP9NA52</accession>
<feature type="region of interest" description="Disordered" evidence="1">
    <location>
        <begin position="1"/>
        <end position="341"/>
    </location>
</feature>
<keyword evidence="3" id="KW-1185">Reference proteome</keyword>
<feature type="compositionally biased region" description="Low complexity" evidence="1">
    <location>
        <begin position="20"/>
        <end position="33"/>
    </location>
</feature>
<dbReference type="Proteomes" id="UP001500804">
    <property type="component" value="Unassembled WGS sequence"/>
</dbReference>
<evidence type="ECO:0000313" key="2">
    <source>
        <dbReference type="EMBL" id="GAA5111643.1"/>
    </source>
</evidence>
<feature type="compositionally biased region" description="Basic and acidic residues" evidence="1">
    <location>
        <begin position="182"/>
        <end position="198"/>
    </location>
</feature>
<organism evidence="2 3">
    <name type="scientific">Pseudonocardia adelaidensis</name>
    <dbReference type="NCBI Taxonomy" id="648754"/>
    <lineage>
        <taxon>Bacteria</taxon>
        <taxon>Bacillati</taxon>
        <taxon>Actinomycetota</taxon>
        <taxon>Actinomycetes</taxon>
        <taxon>Pseudonocardiales</taxon>
        <taxon>Pseudonocardiaceae</taxon>
        <taxon>Pseudonocardia</taxon>
    </lineage>
</organism>
<feature type="compositionally biased region" description="Basic and acidic residues" evidence="1">
    <location>
        <begin position="71"/>
        <end position="122"/>
    </location>
</feature>
<feature type="compositionally biased region" description="Low complexity" evidence="1">
    <location>
        <begin position="242"/>
        <end position="257"/>
    </location>
</feature>
<sequence length="341" mass="37360">MRCWRASSGRSQATCEAARRQPQQQHRPAGQAGHHAEHAVRDGGGEALLRPQPHRAEPDGGDGLPRAPSADVERQRHDQEREHEQREELRDGRGGADGAGGHDERREVAGERNDGEPDDPRRGAGAHHGPHVGGHRTQAPAQQPSQYREHRQHEDPDPPGAGHELTEHAEQGGLHRQHHRGHSDQHDQTHEPFEHDGPHTAPDVTGPPAVPDGAVQVAEHPGRQHGVEEQGLVAVGDGPGERQAQTQAARHQAPAPRAADRGDHPERECGEHRPRLQRGERVQDGRRPRPPREHADDRGHGQRPGDACRAHEHVSGRASRSACPTTTRRSPWAAASSLRRM</sequence>
<name>A0ABP9NA52_9PSEU</name>